<dbReference type="InterPro" id="IPR002645">
    <property type="entry name" value="STAS_dom"/>
</dbReference>
<sequence>MVDVQLKTRTVDGVSILEVAGELDIYTSPKLKSAIQNALTSGRARLVVNLLRTTYLDSTALSVLTTAQKQAREAGGNLGLVFDQPQIEKIFTITGLQRVFPIFRTETDAMNEARSWIAAVPPKRK</sequence>
<evidence type="ECO:0000313" key="5">
    <source>
        <dbReference type="Proteomes" id="UP000318834"/>
    </source>
</evidence>
<reference evidence="4 5" key="1">
    <citation type="journal article" date="2019" name="Nat. Microbiol.">
        <title>Mediterranean grassland soil C-N compound turnover is dependent on rainfall and depth, and is mediated by genomically divergent microorganisms.</title>
        <authorList>
            <person name="Diamond S."/>
            <person name="Andeer P.F."/>
            <person name="Li Z."/>
            <person name="Crits-Christoph A."/>
            <person name="Burstein D."/>
            <person name="Anantharaman K."/>
            <person name="Lane K.R."/>
            <person name="Thomas B.C."/>
            <person name="Pan C."/>
            <person name="Northen T.R."/>
            <person name="Banfield J.F."/>
        </authorList>
    </citation>
    <scope>NUCLEOTIDE SEQUENCE [LARGE SCALE GENOMIC DNA]</scope>
    <source>
        <strain evidence="4">NP_8</strain>
    </source>
</reference>
<dbReference type="AlphaFoldDB" id="A0A537J1E6"/>
<dbReference type="PANTHER" id="PTHR33495:SF2">
    <property type="entry name" value="ANTI-SIGMA FACTOR ANTAGONIST TM_1081-RELATED"/>
    <property type="match status" value="1"/>
</dbReference>
<dbReference type="Proteomes" id="UP000318834">
    <property type="component" value="Unassembled WGS sequence"/>
</dbReference>
<dbReference type="InterPro" id="IPR036513">
    <property type="entry name" value="STAS_dom_sf"/>
</dbReference>
<evidence type="ECO:0000256" key="1">
    <source>
        <dbReference type="ARBA" id="ARBA00009013"/>
    </source>
</evidence>
<evidence type="ECO:0000259" key="3">
    <source>
        <dbReference type="PROSITE" id="PS50801"/>
    </source>
</evidence>
<dbReference type="EMBL" id="VBAP01000006">
    <property type="protein sequence ID" value="TMI77142.1"/>
    <property type="molecule type" value="Genomic_DNA"/>
</dbReference>
<dbReference type="InterPro" id="IPR003658">
    <property type="entry name" value="Anti-sigma_ant"/>
</dbReference>
<organism evidence="4 5">
    <name type="scientific">Candidatus Segetimicrobium genomatis</name>
    <dbReference type="NCBI Taxonomy" id="2569760"/>
    <lineage>
        <taxon>Bacteria</taxon>
        <taxon>Bacillati</taxon>
        <taxon>Candidatus Sysuimicrobiota</taxon>
        <taxon>Candidatus Sysuimicrobiia</taxon>
        <taxon>Candidatus Sysuimicrobiales</taxon>
        <taxon>Candidatus Segetimicrobiaceae</taxon>
        <taxon>Candidatus Segetimicrobium</taxon>
    </lineage>
</organism>
<comment type="caution">
    <text evidence="4">The sequence shown here is derived from an EMBL/GenBank/DDBJ whole genome shotgun (WGS) entry which is preliminary data.</text>
</comment>
<dbReference type="GO" id="GO:0043856">
    <property type="term" value="F:anti-sigma factor antagonist activity"/>
    <property type="evidence" value="ECO:0007669"/>
    <property type="project" value="InterPro"/>
</dbReference>
<dbReference type="PROSITE" id="PS50801">
    <property type="entry name" value="STAS"/>
    <property type="match status" value="1"/>
</dbReference>
<gene>
    <name evidence="4" type="ORF">E6H05_01170</name>
</gene>
<dbReference type="PANTHER" id="PTHR33495">
    <property type="entry name" value="ANTI-SIGMA FACTOR ANTAGONIST TM_1081-RELATED-RELATED"/>
    <property type="match status" value="1"/>
</dbReference>
<comment type="similarity">
    <text evidence="1 2">Belongs to the anti-sigma-factor antagonist family.</text>
</comment>
<name>A0A537J1E6_9BACT</name>
<proteinExistence type="inferred from homology"/>
<evidence type="ECO:0000313" key="4">
    <source>
        <dbReference type="EMBL" id="TMI77142.1"/>
    </source>
</evidence>
<dbReference type="CDD" id="cd07043">
    <property type="entry name" value="STAS_anti-anti-sigma_factors"/>
    <property type="match status" value="1"/>
</dbReference>
<dbReference type="SUPFAM" id="SSF52091">
    <property type="entry name" value="SpoIIaa-like"/>
    <property type="match status" value="1"/>
</dbReference>
<protein>
    <recommendedName>
        <fullName evidence="2">Anti-sigma factor antagonist</fullName>
    </recommendedName>
</protein>
<evidence type="ECO:0000256" key="2">
    <source>
        <dbReference type="RuleBase" id="RU003749"/>
    </source>
</evidence>
<accession>A0A537J1E6</accession>
<dbReference type="NCBIfam" id="TIGR00377">
    <property type="entry name" value="ant_ant_sig"/>
    <property type="match status" value="1"/>
</dbReference>
<dbReference type="Pfam" id="PF01740">
    <property type="entry name" value="STAS"/>
    <property type="match status" value="1"/>
</dbReference>
<feature type="domain" description="STAS" evidence="3">
    <location>
        <begin position="4"/>
        <end position="113"/>
    </location>
</feature>
<dbReference type="Gene3D" id="3.30.750.24">
    <property type="entry name" value="STAS domain"/>
    <property type="match status" value="1"/>
</dbReference>